<reference evidence="11 12" key="1">
    <citation type="journal article" date="2018" name="Int. J. Syst. Evol. Microbiol.">
        <title>Methylomusa anaerophila gen. nov., sp. nov., an anaerobic methanol-utilizing bacterium isolated from a microbial fuel cell.</title>
        <authorList>
            <person name="Amano N."/>
            <person name="Yamamuro A."/>
            <person name="Miyahara M."/>
            <person name="Kouzuma A."/>
            <person name="Abe T."/>
            <person name="Watanabe K."/>
        </authorList>
    </citation>
    <scope>NUCLEOTIDE SEQUENCE [LARGE SCALE GENOMIC DNA]</scope>
    <source>
        <strain evidence="11 12">MMFC1</strain>
    </source>
</reference>
<evidence type="ECO:0000256" key="7">
    <source>
        <dbReference type="ARBA" id="ARBA00023288"/>
    </source>
</evidence>
<comment type="similarity">
    <text evidence="2">Belongs to the GerABKC lipoprotein family.</text>
</comment>
<dbReference type="GO" id="GO:0009847">
    <property type="term" value="P:spore germination"/>
    <property type="evidence" value="ECO:0007669"/>
    <property type="project" value="InterPro"/>
</dbReference>
<keyword evidence="6" id="KW-0564">Palmitate</keyword>
<gene>
    <name evidence="11" type="primary">gerBC_1</name>
    <name evidence="11" type="ORF">MAMMFC1_00987</name>
</gene>
<evidence type="ECO:0000256" key="2">
    <source>
        <dbReference type="ARBA" id="ARBA00007886"/>
    </source>
</evidence>
<feature type="region of interest" description="Disordered" evidence="8">
    <location>
        <begin position="57"/>
        <end position="78"/>
    </location>
</feature>
<dbReference type="KEGG" id="mana:MAMMFC1_00987"/>
<name>A0A348AGZ1_9FIRM</name>
<evidence type="ECO:0000256" key="6">
    <source>
        <dbReference type="ARBA" id="ARBA00023139"/>
    </source>
</evidence>
<dbReference type="InterPro" id="IPR046953">
    <property type="entry name" value="Spore_GerAC-like_C"/>
</dbReference>
<dbReference type="RefSeq" id="WP_126306974.1">
    <property type="nucleotide sequence ID" value="NZ_AP018449.1"/>
</dbReference>
<dbReference type="Proteomes" id="UP000276437">
    <property type="component" value="Chromosome"/>
</dbReference>
<feature type="domain" description="Spore germination protein N-terminal" evidence="10">
    <location>
        <begin position="25"/>
        <end position="207"/>
    </location>
</feature>
<dbReference type="Pfam" id="PF25198">
    <property type="entry name" value="Spore_GerAC_N"/>
    <property type="match status" value="1"/>
</dbReference>
<dbReference type="InterPro" id="IPR008844">
    <property type="entry name" value="Spore_GerAC-like"/>
</dbReference>
<evidence type="ECO:0000256" key="4">
    <source>
        <dbReference type="ARBA" id="ARBA00022729"/>
    </source>
</evidence>
<evidence type="ECO:0000313" key="11">
    <source>
        <dbReference type="EMBL" id="BBB90339.1"/>
    </source>
</evidence>
<evidence type="ECO:0000256" key="5">
    <source>
        <dbReference type="ARBA" id="ARBA00023136"/>
    </source>
</evidence>
<feature type="region of interest" description="Disordered" evidence="8">
    <location>
        <begin position="209"/>
        <end position="239"/>
    </location>
</feature>
<evidence type="ECO:0000313" key="12">
    <source>
        <dbReference type="Proteomes" id="UP000276437"/>
    </source>
</evidence>
<comment type="subcellular location">
    <subcellularLocation>
        <location evidence="1">Membrane</location>
        <topology evidence="1">Lipid-anchor</topology>
    </subcellularLocation>
</comment>
<keyword evidence="7" id="KW-0449">Lipoprotein</keyword>
<keyword evidence="12" id="KW-1185">Reference proteome</keyword>
<dbReference type="PANTHER" id="PTHR35789:SF1">
    <property type="entry name" value="SPORE GERMINATION PROTEIN B3"/>
    <property type="match status" value="1"/>
</dbReference>
<sequence>MPIRLVLTALFLSVTLLITGCFGGKETDDVAYVLVIGIDANDDGNLKITYQIANPKGGGAASGGEGGSATGMGEKGGGSQSWIINTITAPTPAETRMLLNSSMSRFPNVGHTSAIIIGESMARNGIGYLLSFFVRNREFRETTLLIVVAGTAEDFIRHTKPSMDATITKFYETFTTSLAESSFSFRTDLHQFYTRLKNQGGSPFIMYSGTNPKTGEDRPAESKTPQQKGEAYLPGGIPRTGTESSAEFLGLALFRGDKMVGVLNSDQTRAVAILQGNFFRGIIGVVDPLDAKESVSLVIRNGGKPRITADFSGRAPVFTASVPIEAEILGITSGINYEADSYRELLESQVSQMLTGQIRSMVKHTQELGSDPVGFGMHLRPKFPNYDALKQADLTTLYQAADIQISVTTKIRRTGLIWRTSPAQQN</sequence>
<accession>A0A348AGZ1</accession>
<dbReference type="EMBL" id="AP018449">
    <property type="protein sequence ID" value="BBB90339.1"/>
    <property type="molecule type" value="Genomic_DNA"/>
</dbReference>
<evidence type="ECO:0000259" key="10">
    <source>
        <dbReference type="Pfam" id="PF25198"/>
    </source>
</evidence>
<evidence type="ECO:0000259" key="9">
    <source>
        <dbReference type="Pfam" id="PF05504"/>
    </source>
</evidence>
<keyword evidence="3" id="KW-0309">Germination</keyword>
<dbReference type="GO" id="GO:0016020">
    <property type="term" value="C:membrane"/>
    <property type="evidence" value="ECO:0007669"/>
    <property type="project" value="UniProtKB-SubCell"/>
</dbReference>
<dbReference type="InterPro" id="IPR038501">
    <property type="entry name" value="Spore_GerAC_C_sf"/>
</dbReference>
<evidence type="ECO:0000256" key="1">
    <source>
        <dbReference type="ARBA" id="ARBA00004635"/>
    </source>
</evidence>
<organism evidence="11 12">
    <name type="scientific">Methylomusa anaerophila</name>
    <dbReference type="NCBI Taxonomy" id="1930071"/>
    <lineage>
        <taxon>Bacteria</taxon>
        <taxon>Bacillati</taxon>
        <taxon>Bacillota</taxon>
        <taxon>Negativicutes</taxon>
        <taxon>Selenomonadales</taxon>
        <taxon>Sporomusaceae</taxon>
        <taxon>Methylomusa</taxon>
    </lineage>
</organism>
<evidence type="ECO:0000256" key="8">
    <source>
        <dbReference type="SAM" id="MobiDB-lite"/>
    </source>
</evidence>
<evidence type="ECO:0000256" key="3">
    <source>
        <dbReference type="ARBA" id="ARBA00022544"/>
    </source>
</evidence>
<dbReference type="NCBIfam" id="TIGR02887">
    <property type="entry name" value="spore_ger_x_C"/>
    <property type="match status" value="1"/>
</dbReference>
<dbReference type="OrthoDB" id="9816067at2"/>
<feature type="domain" description="Spore germination GerAC-like C-terminal" evidence="9">
    <location>
        <begin position="250"/>
        <end position="415"/>
    </location>
</feature>
<dbReference type="InterPro" id="IPR057336">
    <property type="entry name" value="GerAC_N"/>
</dbReference>
<keyword evidence="5" id="KW-0472">Membrane</keyword>
<dbReference type="Gene3D" id="3.30.300.210">
    <property type="entry name" value="Nutrient germinant receptor protein C, domain 3"/>
    <property type="match status" value="1"/>
</dbReference>
<dbReference type="PROSITE" id="PS51257">
    <property type="entry name" value="PROKAR_LIPOPROTEIN"/>
    <property type="match status" value="1"/>
</dbReference>
<protein>
    <submittedName>
        <fullName evidence="11">Spore germination protein B3</fullName>
    </submittedName>
</protein>
<keyword evidence="4" id="KW-0732">Signal</keyword>
<dbReference type="Pfam" id="PF05504">
    <property type="entry name" value="Spore_GerAC"/>
    <property type="match status" value="1"/>
</dbReference>
<proteinExistence type="inferred from homology"/>
<dbReference type="PANTHER" id="PTHR35789">
    <property type="entry name" value="SPORE GERMINATION PROTEIN B3"/>
    <property type="match status" value="1"/>
</dbReference>
<dbReference type="AlphaFoldDB" id="A0A348AGZ1"/>